<dbReference type="Proteomes" id="UP001057142">
    <property type="component" value="Chromosome"/>
</dbReference>
<protein>
    <submittedName>
        <fullName evidence="2">SDR family NAD(P)-dependent oxidoreductase</fullName>
    </submittedName>
    <submittedName>
        <fullName evidence="1">SDR family oxidoreductase</fullName>
    </submittedName>
</protein>
<reference evidence="2" key="2">
    <citation type="submission" date="2023-01" db="EMBL/GenBank/DDBJ databases">
        <title>The prevalence of carbapenem-resistant bacteria in aquaculture in China and the genetic diversity of carbapenem-resistant genes.</title>
        <authorList>
            <person name="Wen R."/>
        </authorList>
    </citation>
    <scope>NUCLEOTIDE SEQUENCE</scope>
    <source>
        <strain evidence="2">PVA41-chromosome</strain>
    </source>
</reference>
<dbReference type="EMBL" id="CP116222">
    <property type="protein sequence ID" value="WFC08411.1"/>
    <property type="molecule type" value="Genomic_DNA"/>
</dbReference>
<dbReference type="PRINTS" id="PR00081">
    <property type="entry name" value="GDHRDH"/>
</dbReference>
<dbReference type="AlphaFoldDB" id="A0AAX3S282"/>
<sequence length="237" mass="26357">MMKKTFLVYGVSKGLGKALIEGIPTAQDTIYGVSRSIPQFIGDNFHWIQTDLADNHSAQTVKTILQDTPIDCLIFNVGIWEKHAFTDEYLFEKTEDTEIVNMIQTNISACILHLKAMLPNLRLGKKSKIILIGSTWGLDNHNGHEVTFSASKYALRGIVQSLRETLRQDKIAISVINLGYLATEYDLSTPIEDVISRTEGALIPLQDVLNAVKFILSTSDATCVKEITMPAMLDENV</sequence>
<proteinExistence type="predicted"/>
<dbReference type="PANTHER" id="PTHR45458:SF3">
    <property type="entry name" value="CHAIN DEHYDROGENASE (ATSC), PUTATIVE-RELATED"/>
    <property type="match status" value="1"/>
</dbReference>
<dbReference type="CDD" id="cd05233">
    <property type="entry name" value="SDR_c"/>
    <property type="match status" value="1"/>
</dbReference>
<evidence type="ECO:0000313" key="4">
    <source>
        <dbReference type="Proteomes" id="UP001222403"/>
    </source>
</evidence>
<dbReference type="InterPro" id="IPR052184">
    <property type="entry name" value="SDR_enzymes"/>
</dbReference>
<dbReference type="Gene3D" id="3.40.50.720">
    <property type="entry name" value="NAD(P)-binding Rossmann-like Domain"/>
    <property type="match status" value="1"/>
</dbReference>
<dbReference type="GO" id="GO:0016616">
    <property type="term" value="F:oxidoreductase activity, acting on the CH-OH group of donors, NAD or NADP as acceptor"/>
    <property type="evidence" value="ECO:0007669"/>
    <property type="project" value="TreeGrafter"/>
</dbReference>
<dbReference type="Proteomes" id="UP001222403">
    <property type="component" value="Chromosome"/>
</dbReference>
<dbReference type="RefSeq" id="WP_230085859.1">
    <property type="nucleotide sequence ID" value="NZ_CAXOHT010000004.1"/>
</dbReference>
<evidence type="ECO:0000313" key="2">
    <source>
        <dbReference type="EMBL" id="WFC08411.1"/>
    </source>
</evidence>
<dbReference type="InterPro" id="IPR036291">
    <property type="entry name" value="NAD(P)-bd_dom_sf"/>
</dbReference>
<accession>A0AAX3S282</accession>
<evidence type="ECO:0000313" key="1">
    <source>
        <dbReference type="EMBL" id="USB35902.1"/>
    </source>
</evidence>
<name>A0AAX3S282_9GAMM</name>
<keyword evidence="3" id="KW-1185">Reference proteome</keyword>
<organism evidence="2 4">
    <name type="scientific">Providencia vermicola</name>
    <dbReference type="NCBI Taxonomy" id="333965"/>
    <lineage>
        <taxon>Bacteria</taxon>
        <taxon>Pseudomonadati</taxon>
        <taxon>Pseudomonadota</taxon>
        <taxon>Gammaproteobacteria</taxon>
        <taxon>Enterobacterales</taxon>
        <taxon>Morganellaceae</taxon>
        <taxon>Providencia</taxon>
    </lineage>
</organism>
<dbReference type="PANTHER" id="PTHR45458">
    <property type="entry name" value="SHORT-CHAIN DEHYDROGENASE/REDUCTASE SDR"/>
    <property type="match status" value="1"/>
</dbReference>
<evidence type="ECO:0000313" key="3">
    <source>
        <dbReference type="Proteomes" id="UP001057142"/>
    </source>
</evidence>
<dbReference type="InterPro" id="IPR002347">
    <property type="entry name" value="SDR_fam"/>
</dbReference>
<dbReference type="SUPFAM" id="SSF51735">
    <property type="entry name" value="NAD(P)-binding Rossmann-fold domains"/>
    <property type="match status" value="1"/>
</dbReference>
<dbReference type="EMBL" id="CP097327">
    <property type="protein sequence ID" value="USB35902.1"/>
    <property type="molecule type" value="Genomic_DNA"/>
</dbReference>
<gene>
    <name evidence="1" type="ORF">M5J11_13905</name>
    <name evidence="2" type="ORF">PG365_08665</name>
</gene>
<dbReference type="Pfam" id="PF00106">
    <property type="entry name" value="adh_short"/>
    <property type="match status" value="1"/>
</dbReference>
<reference evidence="1" key="1">
    <citation type="journal article" date="2022" name="Front. Microbiol.">
        <title>Identification of a novel aminoglycoside O-nucleotidyltransferase AadA33 in Providencia vermicola.</title>
        <authorList>
            <person name="Feng C."/>
            <person name="Gao M."/>
            <person name="Jiang W."/>
            <person name="Shi W."/>
            <person name="Li A."/>
            <person name="Liu S."/>
            <person name="Zhang L."/>
            <person name="Zhang X."/>
            <person name="Li Q."/>
            <person name="Lin H."/>
            <person name="Lu J."/>
            <person name="Li K."/>
            <person name="Zhang H."/>
            <person name="Hu Y."/>
            <person name="Bao Q."/>
            <person name="Lin X."/>
        </authorList>
    </citation>
    <scope>NUCLEOTIDE SEQUENCE</scope>
    <source>
        <strain evidence="1">P13</strain>
    </source>
</reference>